<proteinExistence type="predicted"/>
<feature type="transmembrane region" description="Helical" evidence="1">
    <location>
        <begin position="56"/>
        <end position="76"/>
    </location>
</feature>
<dbReference type="Proteomes" id="UP001372244">
    <property type="component" value="Unassembled WGS sequence"/>
</dbReference>
<gene>
    <name evidence="3" type="ORF">V5S76_06505</name>
</gene>
<evidence type="ECO:0000256" key="1">
    <source>
        <dbReference type="SAM" id="Phobius"/>
    </source>
</evidence>
<organism evidence="3 4">
    <name type="scientific">Corynebacterium marquesiae</name>
    <dbReference type="NCBI Taxonomy" id="2913503"/>
    <lineage>
        <taxon>Bacteria</taxon>
        <taxon>Bacillati</taxon>
        <taxon>Actinomycetota</taxon>
        <taxon>Actinomycetes</taxon>
        <taxon>Mycobacteriales</taxon>
        <taxon>Corynebacteriaceae</taxon>
        <taxon>Corynebacterium</taxon>
    </lineage>
</organism>
<comment type="caution">
    <text evidence="3">The sequence shown here is derived from an EMBL/GenBank/DDBJ whole genome shotgun (WGS) entry which is preliminary data.</text>
</comment>
<accession>A0ABU8P4L9</accession>
<keyword evidence="4" id="KW-1185">Reference proteome</keyword>
<dbReference type="Pfam" id="PF26604">
    <property type="entry name" value="CBU_0592"/>
    <property type="match status" value="1"/>
</dbReference>
<keyword evidence="1" id="KW-0812">Transmembrane</keyword>
<sequence>MTFAFEIGIIAGILFVVAYGLLNFRVVTADSPLYQSLNFLGATGFVYTAISPFNPGLFIVEFVWAIVALFGLWKIFTKKNAKPHA</sequence>
<dbReference type="EMBL" id="JBAHUZ010000013">
    <property type="protein sequence ID" value="MEJ4138770.1"/>
    <property type="molecule type" value="Genomic_DNA"/>
</dbReference>
<dbReference type="NCBIfam" id="NF047864">
    <property type="entry name" value="CBU_0592_membra"/>
    <property type="match status" value="1"/>
</dbReference>
<name>A0ABU8P4L9_9CORY</name>
<keyword evidence="1" id="KW-1133">Transmembrane helix</keyword>
<feature type="transmembrane region" description="Helical" evidence="1">
    <location>
        <begin position="6"/>
        <end position="26"/>
    </location>
</feature>
<evidence type="ECO:0000313" key="3">
    <source>
        <dbReference type="EMBL" id="MEJ4138770.1"/>
    </source>
</evidence>
<feature type="domain" description="CBU-0592-like" evidence="2">
    <location>
        <begin position="7"/>
        <end position="78"/>
    </location>
</feature>
<reference evidence="3 4" key="1">
    <citation type="submission" date="2024-02" db="EMBL/GenBank/DDBJ databases">
        <title>Whole genome sequencing and characterization of Corynebacterium isolated from the ocular surface of dry eye disease sufferers.</title>
        <authorList>
            <person name="Naqvi M."/>
        </authorList>
    </citation>
    <scope>NUCLEOTIDE SEQUENCE [LARGE SCALE GENOMIC DNA]</scope>
    <source>
        <strain evidence="3 4">PCR27</strain>
    </source>
</reference>
<dbReference type="InterPro" id="IPR058058">
    <property type="entry name" value="CBU_0592-like"/>
</dbReference>
<evidence type="ECO:0000313" key="4">
    <source>
        <dbReference type="Proteomes" id="UP001372244"/>
    </source>
</evidence>
<keyword evidence="1" id="KW-0472">Membrane</keyword>
<evidence type="ECO:0000259" key="2">
    <source>
        <dbReference type="Pfam" id="PF26604"/>
    </source>
</evidence>
<protein>
    <submittedName>
        <fullName evidence="3">Transporter</fullName>
    </submittedName>
</protein>
<dbReference type="RefSeq" id="WP_049378976.1">
    <property type="nucleotide sequence ID" value="NZ_CP175763.1"/>
</dbReference>